<reference evidence="13" key="1">
    <citation type="submission" date="2014-05" db="EMBL/GenBank/DDBJ databases">
        <title>The transcriptome of the halophilic microalga Tetraselmis sp. GSL018 isolated from the Great Salt Lake, Utah.</title>
        <authorList>
            <person name="Jinkerson R.E."/>
            <person name="D'Adamo S."/>
            <person name="Posewitz M.C."/>
        </authorList>
    </citation>
    <scope>NUCLEOTIDE SEQUENCE</scope>
    <source>
        <strain evidence="13">GSL018</strain>
    </source>
</reference>
<dbReference type="GO" id="GO:0036503">
    <property type="term" value="P:ERAD pathway"/>
    <property type="evidence" value="ECO:0007669"/>
    <property type="project" value="TreeGrafter"/>
</dbReference>
<keyword evidence="5" id="KW-0677">Repeat</keyword>
<comment type="domain">
    <text evidence="10">The VLRF1 domain mediates binding to the 60S ribosomal subunit.</text>
</comment>
<evidence type="ECO:0000256" key="11">
    <source>
        <dbReference type="SAM" id="MobiDB-lite"/>
    </source>
</evidence>
<dbReference type="GO" id="GO:0005737">
    <property type="term" value="C:cytoplasm"/>
    <property type="evidence" value="ECO:0007669"/>
    <property type="project" value="UniProtKB-SubCell"/>
</dbReference>
<keyword evidence="4 10" id="KW-0540">Nuclease</keyword>
<feature type="compositionally biased region" description="Basic and acidic residues" evidence="11">
    <location>
        <begin position="529"/>
        <end position="542"/>
    </location>
</feature>
<comment type="similarity">
    <text evidence="2 10">Belongs to the ANKZF1/VMS1 family.</text>
</comment>
<dbReference type="EMBL" id="GBEZ01020974">
    <property type="protein sequence ID" value="JAC65742.1"/>
    <property type="molecule type" value="Transcribed_RNA"/>
</dbReference>
<dbReference type="PROSITE" id="PS52044">
    <property type="entry name" value="VLRF1"/>
    <property type="match status" value="1"/>
</dbReference>
<evidence type="ECO:0000256" key="10">
    <source>
        <dbReference type="PROSITE-ProRule" id="PRU01389"/>
    </source>
</evidence>
<dbReference type="AlphaFoldDB" id="A0A061QYK1"/>
<protein>
    <submittedName>
        <fullName evidence="13">Ankyrin repeat and zinc finger domain-containing protein 1-like</fullName>
    </submittedName>
</protein>
<dbReference type="GO" id="GO:0016787">
    <property type="term" value="F:hydrolase activity"/>
    <property type="evidence" value="ECO:0007669"/>
    <property type="project" value="UniProtKB-KW"/>
</dbReference>
<feature type="region of interest" description="Disordered" evidence="11">
    <location>
        <begin position="368"/>
        <end position="467"/>
    </location>
</feature>
<feature type="compositionally biased region" description="Low complexity" evidence="11">
    <location>
        <begin position="381"/>
        <end position="409"/>
    </location>
</feature>
<dbReference type="PANTHER" id="PTHR16036:SF2">
    <property type="entry name" value="TRNA ENDONUCLEASE ANKZF1"/>
    <property type="match status" value="1"/>
</dbReference>
<keyword evidence="8" id="KW-0040">ANK repeat</keyword>
<feature type="active site" evidence="10">
    <location>
        <position position="251"/>
    </location>
</feature>
<evidence type="ECO:0000256" key="4">
    <source>
        <dbReference type="ARBA" id="ARBA00022722"/>
    </source>
</evidence>
<evidence type="ECO:0000256" key="1">
    <source>
        <dbReference type="ARBA" id="ARBA00004496"/>
    </source>
</evidence>
<organism evidence="13">
    <name type="scientific">Tetraselmis sp. GSL018</name>
    <dbReference type="NCBI Taxonomy" id="582737"/>
    <lineage>
        <taxon>Eukaryota</taxon>
        <taxon>Viridiplantae</taxon>
        <taxon>Chlorophyta</taxon>
        <taxon>core chlorophytes</taxon>
        <taxon>Chlorodendrophyceae</taxon>
        <taxon>Chlorodendrales</taxon>
        <taxon>Chlorodendraceae</taxon>
        <taxon>Tetraselmis</taxon>
    </lineage>
</organism>
<evidence type="ECO:0000256" key="5">
    <source>
        <dbReference type="ARBA" id="ARBA00022737"/>
    </source>
</evidence>
<feature type="compositionally biased region" description="Low complexity" evidence="11">
    <location>
        <begin position="567"/>
        <end position="609"/>
    </location>
</feature>
<accession>A0A061QYK1</accession>
<dbReference type="PANTHER" id="PTHR16036">
    <property type="entry name" value="ANKYRIN REPEAT AND ZINC FINGER DOMAIN-CONTAINING PROTEIN 1"/>
    <property type="match status" value="1"/>
</dbReference>
<comment type="subcellular location">
    <subcellularLocation>
        <location evidence="1">Cytoplasm</location>
    </subcellularLocation>
</comment>
<proteinExistence type="inferred from homology"/>
<keyword evidence="6 10" id="KW-0255">Endonuclease</keyword>
<evidence type="ECO:0000256" key="3">
    <source>
        <dbReference type="ARBA" id="ARBA00022490"/>
    </source>
</evidence>
<evidence type="ECO:0000259" key="12">
    <source>
        <dbReference type="PROSITE" id="PS52044"/>
    </source>
</evidence>
<dbReference type="Gene3D" id="1.25.40.20">
    <property type="entry name" value="Ankyrin repeat-containing domain"/>
    <property type="match status" value="1"/>
</dbReference>
<dbReference type="InterPro" id="IPR041175">
    <property type="entry name" value="VLRF1/Vms1"/>
</dbReference>
<keyword evidence="7 10" id="KW-0378">Hydrolase</keyword>
<evidence type="ECO:0000256" key="2">
    <source>
        <dbReference type="ARBA" id="ARBA00009262"/>
    </source>
</evidence>
<sequence length="636" mass="68137">MPTVKPKSVFDVPRELLRDVSESKLLKNFVGSPDGKAYSAHDFHLHPGFEAHVSEANVEGSSLTCLTCGVGTEVAAFVSLDEQRQHFKSDWHRFNLKRKLGGRSPLSERCFEQLICSCEDDVESISGSDTASENEEGQSAVSDKQSNSRVFFSVSDGCELGIWRCLLEQSHSRQESGGGYLVPRFIKLCGLETVPRWMVVLASGGHFAAAVFQWERTKSAGSKGSTNAELSVVVHKTFHRYVVRAKAGTRQSTKDSTGKSIKSAGSAMRRANEAALAKDIRETLRLWREEIASVDLIFVHSSRADTGTLFAGADAPLSQRDPRVRRIPFATRRPTFAEAKRVAWSLARVWREEPPPADAGACAGAALEGRERGSGPGDGPQGAAAAAAEDADSSPAGGASEGDPPAAVASGGGNGSSVTPLHAAARAGDAEEVGLPRAAAPRGEGAVPPSPLRPDRSRQCGRWASRWPQVRRLLESGADPCAADPRGRSPYAVALDRPTRDAFRRFMAAEPDRWDYGLSGIPSALTAEMEEHQEARKAEKNERRKAKEKQRKKAARERKKNADEAAKVSAEAAAAAAEQAAKLKLKPKAGAAGPGKKVGPAGAADAAARQREMLAAAAEARMKEALQKASQQQKLW</sequence>
<evidence type="ECO:0000313" key="13">
    <source>
        <dbReference type="EMBL" id="JAC65742.1"/>
    </source>
</evidence>
<feature type="compositionally biased region" description="Basic residues" evidence="11">
    <location>
        <begin position="543"/>
        <end position="559"/>
    </location>
</feature>
<dbReference type="InterPro" id="IPR047139">
    <property type="entry name" value="ANKZ1/VMS1"/>
</dbReference>
<evidence type="ECO:0000256" key="7">
    <source>
        <dbReference type="ARBA" id="ARBA00022801"/>
    </source>
</evidence>
<keyword evidence="3 10" id="KW-0963">Cytoplasm</keyword>
<name>A0A061QYK1_9CHLO</name>
<dbReference type="Pfam" id="PF18826">
    <property type="entry name" value="bVLRF1"/>
    <property type="match status" value="1"/>
</dbReference>
<gene>
    <name evidence="13" type="ORF">TSPGSL018_15360</name>
</gene>
<keyword evidence="9" id="KW-0175">Coiled coil</keyword>
<evidence type="ECO:0000256" key="9">
    <source>
        <dbReference type="ARBA" id="ARBA00023054"/>
    </source>
</evidence>
<evidence type="ECO:0000256" key="6">
    <source>
        <dbReference type="ARBA" id="ARBA00022759"/>
    </source>
</evidence>
<feature type="domain" description="VLRF1" evidence="12">
    <location>
        <begin position="193"/>
        <end position="349"/>
    </location>
</feature>
<evidence type="ECO:0000256" key="8">
    <source>
        <dbReference type="ARBA" id="ARBA00023043"/>
    </source>
</evidence>
<feature type="region of interest" description="Disordered" evidence="11">
    <location>
        <begin position="525"/>
        <end position="609"/>
    </location>
</feature>
<dbReference type="InterPro" id="IPR036770">
    <property type="entry name" value="Ankyrin_rpt-contain_sf"/>
</dbReference>
<dbReference type="GO" id="GO:0004519">
    <property type="term" value="F:endonuclease activity"/>
    <property type="evidence" value="ECO:0007669"/>
    <property type="project" value="UniProtKB-KW"/>
</dbReference>